<evidence type="ECO:0000256" key="5">
    <source>
        <dbReference type="ARBA" id="ARBA00023004"/>
    </source>
</evidence>
<evidence type="ECO:0000256" key="8">
    <source>
        <dbReference type="SAM" id="SignalP"/>
    </source>
</evidence>
<dbReference type="PANTHER" id="PTHR24305:SF232">
    <property type="entry name" value="P450, PUTATIVE (EUROFUNG)-RELATED"/>
    <property type="match status" value="1"/>
</dbReference>
<dbReference type="Gene3D" id="1.10.630.10">
    <property type="entry name" value="Cytochrome P450"/>
    <property type="match status" value="1"/>
</dbReference>
<dbReference type="STRING" id="43265.A0A545VE57"/>
<dbReference type="Pfam" id="PF00067">
    <property type="entry name" value="p450"/>
    <property type="match status" value="2"/>
</dbReference>
<name>A0A545VE57_9HYPO</name>
<dbReference type="AlphaFoldDB" id="A0A545VE57"/>
<dbReference type="InterPro" id="IPR050121">
    <property type="entry name" value="Cytochrome_P450_monoxygenase"/>
</dbReference>
<comment type="caution">
    <text evidence="9">The sequence shown here is derived from an EMBL/GenBank/DDBJ whole genome shotgun (WGS) entry which is preliminary data.</text>
</comment>
<feature type="binding site" description="axial binding residue" evidence="6">
    <location>
        <position position="516"/>
    </location>
    <ligand>
        <name>heme</name>
        <dbReference type="ChEBI" id="CHEBI:30413"/>
    </ligand>
    <ligandPart>
        <name>Fe</name>
        <dbReference type="ChEBI" id="CHEBI:18248"/>
    </ligandPart>
</feature>
<dbReference type="InterPro" id="IPR001128">
    <property type="entry name" value="Cyt_P450"/>
</dbReference>
<dbReference type="GO" id="GO:0004497">
    <property type="term" value="F:monooxygenase activity"/>
    <property type="evidence" value="ECO:0007669"/>
    <property type="project" value="UniProtKB-KW"/>
</dbReference>
<keyword evidence="3 6" id="KW-0349">Heme</keyword>
<keyword evidence="5 6" id="KW-0408">Iron</keyword>
<feature type="chain" id="PRO_5022127417" evidence="8">
    <location>
        <begin position="23"/>
        <end position="571"/>
    </location>
</feature>
<keyword evidence="8" id="KW-0732">Signal</keyword>
<evidence type="ECO:0000256" key="7">
    <source>
        <dbReference type="RuleBase" id="RU000461"/>
    </source>
</evidence>
<dbReference type="PRINTS" id="PR00463">
    <property type="entry name" value="EP450I"/>
</dbReference>
<protein>
    <submittedName>
        <fullName evidence="9">Cytochrome P450</fullName>
    </submittedName>
</protein>
<dbReference type="GO" id="GO:0005506">
    <property type="term" value="F:iron ion binding"/>
    <property type="evidence" value="ECO:0007669"/>
    <property type="project" value="InterPro"/>
</dbReference>
<dbReference type="InterPro" id="IPR017972">
    <property type="entry name" value="Cyt_P450_CS"/>
</dbReference>
<evidence type="ECO:0000256" key="4">
    <source>
        <dbReference type="ARBA" id="ARBA00022723"/>
    </source>
</evidence>
<keyword evidence="10" id="KW-1185">Reference proteome</keyword>
<dbReference type="Proteomes" id="UP000315783">
    <property type="component" value="Unassembled WGS sequence"/>
</dbReference>
<organism evidence="9 10">
    <name type="scientific">Cordyceps javanica</name>
    <dbReference type="NCBI Taxonomy" id="43265"/>
    <lineage>
        <taxon>Eukaryota</taxon>
        <taxon>Fungi</taxon>
        <taxon>Dikarya</taxon>
        <taxon>Ascomycota</taxon>
        <taxon>Pezizomycotina</taxon>
        <taxon>Sordariomycetes</taxon>
        <taxon>Hypocreomycetidae</taxon>
        <taxon>Hypocreales</taxon>
        <taxon>Cordycipitaceae</taxon>
        <taxon>Cordyceps</taxon>
    </lineage>
</organism>
<accession>A0A545VE57</accession>
<dbReference type="PROSITE" id="PS00086">
    <property type="entry name" value="CYTOCHROME_P450"/>
    <property type="match status" value="1"/>
</dbReference>
<dbReference type="OrthoDB" id="1470350at2759"/>
<keyword evidence="7" id="KW-0503">Monooxygenase</keyword>
<evidence type="ECO:0000256" key="3">
    <source>
        <dbReference type="ARBA" id="ARBA00022617"/>
    </source>
</evidence>
<dbReference type="PANTHER" id="PTHR24305">
    <property type="entry name" value="CYTOCHROME P450"/>
    <property type="match status" value="1"/>
</dbReference>
<keyword evidence="4 6" id="KW-0479">Metal-binding</keyword>
<dbReference type="InterPro" id="IPR036396">
    <property type="entry name" value="Cyt_P450_sf"/>
</dbReference>
<dbReference type="SUPFAM" id="SSF48264">
    <property type="entry name" value="Cytochrome P450"/>
    <property type="match status" value="1"/>
</dbReference>
<keyword evidence="7" id="KW-0560">Oxidoreductase</keyword>
<proteinExistence type="inferred from homology"/>
<reference evidence="9 10" key="1">
    <citation type="journal article" date="2019" name="Appl. Microbiol. Biotechnol.">
        <title>Genome sequence of Isaria javanica and comparative genome analysis insights into family S53 peptidase evolution in fungal entomopathogens.</title>
        <authorList>
            <person name="Lin R."/>
            <person name="Zhang X."/>
            <person name="Xin B."/>
            <person name="Zou M."/>
            <person name="Gao Y."/>
            <person name="Qin F."/>
            <person name="Hu Q."/>
            <person name="Xie B."/>
            <person name="Cheng X."/>
        </authorList>
    </citation>
    <scope>NUCLEOTIDE SEQUENCE [LARGE SCALE GENOMIC DNA]</scope>
    <source>
        <strain evidence="9 10">IJ1G</strain>
    </source>
</reference>
<dbReference type="GO" id="GO:0016705">
    <property type="term" value="F:oxidoreductase activity, acting on paired donors, with incorporation or reduction of molecular oxygen"/>
    <property type="evidence" value="ECO:0007669"/>
    <property type="project" value="InterPro"/>
</dbReference>
<comment type="cofactor">
    <cofactor evidence="1 6">
        <name>heme</name>
        <dbReference type="ChEBI" id="CHEBI:30413"/>
    </cofactor>
</comment>
<dbReference type="InterPro" id="IPR002401">
    <property type="entry name" value="Cyt_P450_E_grp-I"/>
</dbReference>
<evidence type="ECO:0000256" key="6">
    <source>
        <dbReference type="PIRSR" id="PIRSR602401-1"/>
    </source>
</evidence>
<comment type="similarity">
    <text evidence="2 7">Belongs to the cytochrome P450 family.</text>
</comment>
<dbReference type="GO" id="GO:0020037">
    <property type="term" value="F:heme binding"/>
    <property type="evidence" value="ECO:0007669"/>
    <property type="project" value="InterPro"/>
</dbReference>
<feature type="signal peptide" evidence="8">
    <location>
        <begin position="1"/>
        <end position="22"/>
    </location>
</feature>
<evidence type="ECO:0000256" key="2">
    <source>
        <dbReference type="ARBA" id="ARBA00010617"/>
    </source>
</evidence>
<evidence type="ECO:0000313" key="9">
    <source>
        <dbReference type="EMBL" id="TQW00017.1"/>
    </source>
</evidence>
<gene>
    <name evidence="9" type="ORF">IF1G_02231</name>
</gene>
<evidence type="ECO:0000313" key="10">
    <source>
        <dbReference type="Proteomes" id="UP000315783"/>
    </source>
</evidence>
<sequence length="571" mass="64184">MAHITIAVGIFLTLLFLLYIWALPKPIPGIPYNEASAGRLLGDVPNLISDIKRRGDVFLWFRDQNIQSGSVINQVFTNLLGKPVVIVANAHETRDILVNRSADFDRTVFVSNLLRPIIGQGQITFPTGSDWKSRRRLSQDTMSARFLKNVAAPNIHASCSVFARLWEQKARLADNRPFNAELDLFHATLDAVTVFTFGNQYPHRAVLPELKTLAAKSISDIERGAGIDDPVLFPHCKIDKELENITDFIDRAEVVQSMGFQDLGWYFETSTTRYKVLKKAKDECIRREVAKALERMKDLDETTAEEMARHGVDLIVNRERIMATKEKRQPDYFGEAVRGEVFGAIVGGHDTSSAAMCWTVKLLSKERANQTALRQALQSAYATALEEHREPTVDEVLNTPLPYLDATIEELFRLCAVVPMNSRQAVRDTEVLGRAIPKGTVVLHLSTGPGFTMPSYQVDEKLRCSSGKDGTMKSWADDDIGVYRPERWLVYDANGEARCDPNAGPSNSFGMGLRSCFGKRLAYMTFRLLLVSIIWNFELLECPEKLSSPLGKFGVVYKPQQTYVRLRKVAF</sequence>
<evidence type="ECO:0000256" key="1">
    <source>
        <dbReference type="ARBA" id="ARBA00001971"/>
    </source>
</evidence>
<dbReference type="PRINTS" id="PR00385">
    <property type="entry name" value="P450"/>
</dbReference>
<dbReference type="EMBL" id="SPUK01000002">
    <property type="protein sequence ID" value="TQW00017.1"/>
    <property type="molecule type" value="Genomic_DNA"/>
</dbReference>